<evidence type="ECO:0000256" key="13">
    <source>
        <dbReference type="ARBA" id="ARBA00048934"/>
    </source>
</evidence>
<feature type="active site" description="Proton donor" evidence="17">
    <location>
        <position position="113"/>
    </location>
</feature>
<evidence type="ECO:0000259" key="19">
    <source>
        <dbReference type="Pfam" id="PF01207"/>
    </source>
</evidence>
<evidence type="ECO:0000256" key="12">
    <source>
        <dbReference type="ARBA" id="ARBA00048342"/>
    </source>
</evidence>
<comment type="function">
    <text evidence="16">Catalyzes the synthesis of dihydrouridine, a modified base found in the D-loop of most tRNAs.</text>
</comment>
<dbReference type="InParanoid" id="A0A0C3PYK6"/>
<keyword evidence="2 16" id="KW-0285">Flavoprotein</keyword>
<dbReference type="InterPro" id="IPR018517">
    <property type="entry name" value="tRNA_hU_synthase_CS"/>
</dbReference>
<keyword evidence="6" id="KW-0521">NADP</keyword>
<dbReference type="EC" id="1.3.1.-" evidence="16"/>
<dbReference type="GO" id="GO:0006397">
    <property type="term" value="P:mRNA processing"/>
    <property type="evidence" value="ECO:0007669"/>
    <property type="project" value="UniProtKB-KW"/>
</dbReference>
<evidence type="ECO:0000256" key="11">
    <source>
        <dbReference type="ARBA" id="ARBA00047652"/>
    </source>
</evidence>
<evidence type="ECO:0000256" key="14">
    <source>
        <dbReference type="ARBA" id="ARBA00049447"/>
    </source>
</evidence>
<dbReference type="Proteomes" id="UP000054217">
    <property type="component" value="Unassembled WGS sequence"/>
</dbReference>
<dbReference type="Pfam" id="PF01207">
    <property type="entry name" value="Dus"/>
    <property type="match status" value="1"/>
</dbReference>
<evidence type="ECO:0000256" key="16">
    <source>
        <dbReference type="PIRNR" id="PIRNR006621"/>
    </source>
</evidence>
<comment type="similarity">
    <text evidence="16">Belongs to the dus family.</text>
</comment>
<keyword evidence="7 16" id="KW-0560">Oxidoreductase</keyword>
<dbReference type="PANTHER" id="PTHR11082:SF5">
    <property type="entry name" value="TRNA-DIHYDROURIDINE(16_17) SYNTHASE [NAD(P)(+)]-LIKE"/>
    <property type="match status" value="1"/>
</dbReference>
<keyword evidence="18" id="KW-0547">Nucleotide-binding</keyword>
<keyword evidence="3 16" id="KW-0288">FMN</keyword>
<dbReference type="InterPro" id="IPR001269">
    <property type="entry name" value="DUS_fam"/>
</dbReference>
<evidence type="ECO:0000256" key="4">
    <source>
        <dbReference type="ARBA" id="ARBA00022664"/>
    </source>
</evidence>
<comment type="catalytic activity">
    <reaction evidence="15">
        <text>5,6-dihydrouridine(17) in tRNA + NADP(+) = uridine(17) in tRNA + NADPH + H(+)</text>
        <dbReference type="Rhea" id="RHEA:53368"/>
        <dbReference type="Rhea" id="RHEA-COMP:13541"/>
        <dbReference type="Rhea" id="RHEA-COMP:13542"/>
        <dbReference type="ChEBI" id="CHEBI:15378"/>
        <dbReference type="ChEBI" id="CHEBI:57783"/>
        <dbReference type="ChEBI" id="CHEBI:58349"/>
        <dbReference type="ChEBI" id="CHEBI:65315"/>
        <dbReference type="ChEBI" id="CHEBI:74443"/>
        <dbReference type="EC" id="1.3.1.88"/>
    </reaction>
    <physiologicalReaction direction="right-to-left" evidence="15">
        <dbReference type="Rhea" id="RHEA:53370"/>
    </physiologicalReaction>
</comment>
<dbReference type="PANTHER" id="PTHR11082">
    <property type="entry name" value="TRNA-DIHYDROURIDINE SYNTHASE"/>
    <property type="match status" value="1"/>
</dbReference>
<comment type="catalytic activity">
    <reaction evidence="10">
        <text>5,6-dihydrouridine(17) in tRNA + NAD(+) = uridine(17) in tRNA + NADH + H(+)</text>
        <dbReference type="Rhea" id="RHEA:53372"/>
        <dbReference type="Rhea" id="RHEA-COMP:13541"/>
        <dbReference type="Rhea" id="RHEA-COMP:13542"/>
        <dbReference type="ChEBI" id="CHEBI:15378"/>
        <dbReference type="ChEBI" id="CHEBI:57540"/>
        <dbReference type="ChEBI" id="CHEBI:57945"/>
        <dbReference type="ChEBI" id="CHEBI:65315"/>
        <dbReference type="ChEBI" id="CHEBI:74443"/>
        <dbReference type="EC" id="1.3.1.88"/>
    </reaction>
    <physiologicalReaction direction="right-to-left" evidence="10">
        <dbReference type="Rhea" id="RHEA:53374"/>
    </physiologicalReaction>
</comment>
<dbReference type="HOGENOM" id="CLU_013299_5_0_1"/>
<feature type="binding site" evidence="18">
    <location>
        <position position="154"/>
    </location>
    <ligand>
        <name>FMN</name>
        <dbReference type="ChEBI" id="CHEBI:58210"/>
    </ligand>
</feature>
<evidence type="ECO:0000256" key="5">
    <source>
        <dbReference type="ARBA" id="ARBA00022694"/>
    </source>
</evidence>
<dbReference type="GO" id="GO:0102262">
    <property type="term" value="F:tRNA-dihydrouridine16 synthase activity"/>
    <property type="evidence" value="ECO:0007669"/>
    <property type="project" value="RHEA"/>
</dbReference>
<evidence type="ECO:0000256" key="2">
    <source>
        <dbReference type="ARBA" id="ARBA00022630"/>
    </source>
</evidence>
<comment type="catalytic activity">
    <reaction evidence="14">
        <text>a 5,6-dihydrouridine in mRNA + NADP(+) = a uridine in mRNA + NADPH + H(+)</text>
        <dbReference type="Rhea" id="RHEA:69855"/>
        <dbReference type="Rhea" id="RHEA-COMP:14658"/>
        <dbReference type="Rhea" id="RHEA-COMP:17789"/>
        <dbReference type="ChEBI" id="CHEBI:15378"/>
        <dbReference type="ChEBI" id="CHEBI:57783"/>
        <dbReference type="ChEBI" id="CHEBI:58349"/>
        <dbReference type="ChEBI" id="CHEBI:65315"/>
        <dbReference type="ChEBI" id="CHEBI:74443"/>
    </reaction>
    <physiologicalReaction direction="right-to-left" evidence="14">
        <dbReference type="Rhea" id="RHEA:69857"/>
    </physiologicalReaction>
</comment>
<dbReference type="OrthoDB" id="272303at2759"/>
<dbReference type="AlphaFoldDB" id="A0A0C3PYK6"/>
<feature type="binding site" evidence="18">
    <location>
        <position position="84"/>
    </location>
    <ligand>
        <name>FMN</name>
        <dbReference type="ChEBI" id="CHEBI:58210"/>
    </ligand>
</feature>
<keyword evidence="8" id="KW-0520">NAD</keyword>
<evidence type="ECO:0000256" key="9">
    <source>
        <dbReference type="ARBA" id="ARBA00038313"/>
    </source>
</evidence>
<evidence type="ECO:0000256" key="10">
    <source>
        <dbReference type="ARBA" id="ARBA00047287"/>
    </source>
</evidence>
<comment type="catalytic activity">
    <reaction evidence="12">
        <text>a 5,6-dihydrouridine in mRNA + NAD(+) = a uridine in mRNA + NADH + H(+)</text>
        <dbReference type="Rhea" id="RHEA:69851"/>
        <dbReference type="Rhea" id="RHEA-COMP:14658"/>
        <dbReference type="Rhea" id="RHEA-COMP:17789"/>
        <dbReference type="ChEBI" id="CHEBI:15378"/>
        <dbReference type="ChEBI" id="CHEBI:57540"/>
        <dbReference type="ChEBI" id="CHEBI:57945"/>
        <dbReference type="ChEBI" id="CHEBI:65315"/>
        <dbReference type="ChEBI" id="CHEBI:74443"/>
    </reaction>
    <physiologicalReaction direction="right-to-left" evidence="12">
        <dbReference type="Rhea" id="RHEA:69853"/>
    </physiologicalReaction>
</comment>
<evidence type="ECO:0000256" key="18">
    <source>
        <dbReference type="PIRSR" id="PIRSR006621-2"/>
    </source>
</evidence>
<feature type="binding site" evidence="18">
    <location>
        <begin position="12"/>
        <end position="14"/>
    </location>
    <ligand>
        <name>FMN</name>
        <dbReference type="ChEBI" id="CHEBI:58210"/>
    </ligand>
</feature>
<protein>
    <recommendedName>
        <fullName evidence="16">tRNA-dihydrouridine synthase</fullName>
        <ecNumber evidence="16">1.3.1.-</ecNumber>
    </recommendedName>
</protein>
<evidence type="ECO:0000256" key="8">
    <source>
        <dbReference type="ARBA" id="ARBA00023027"/>
    </source>
</evidence>
<evidence type="ECO:0000313" key="20">
    <source>
        <dbReference type="EMBL" id="KIO14304.1"/>
    </source>
</evidence>
<dbReference type="CDD" id="cd02801">
    <property type="entry name" value="DUS_like_FMN"/>
    <property type="match status" value="1"/>
</dbReference>
<proteinExistence type="inferred from homology"/>
<accession>A0A0C3PYK6</accession>
<feature type="domain" description="DUS-like FMN-binding" evidence="19">
    <location>
        <begin position="10"/>
        <end position="253"/>
    </location>
</feature>
<sequence length="306" mass="33879">MSLPDLTYIAAPMVNQSDAPFRLLTRRYGATLTYTQMLEPCKLLNDREYLEFHLRDIQALAQGSGDFDDFGSGWDGYARPLVVQLCGNDPELVVKAARQVQTHCDAIDLNLGCPQEHAKEGHFGGYLLGKQDWPLVQSIVSSMSHSLLVPASAKIRLCPSSDPMSATAAFGQLLEHAGASWVTLHARHVSAKRRRQGAADLEAVRTLKETLNIPVISNGNVRTSDDVRANMEYTQADGAMVGETLLGNPTLFMGGLPDPVLISLEYLDICKQLPGVASLNTIRTHVRHFVEFQWSVQMSLIRFYYF</sequence>
<evidence type="ECO:0000256" key="1">
    <source>
        <dbReference type="ARBA" id="ARBA00001917"/>
    </source>
</evidence>
<dbReference type="PIRSF" id="PIRSF006621">
    <property type="entry name" value="Dus"/>
    <property type="match status" value="1"/>
</dbReference>
<dbReference type="Gene3D" id="3.20.20.70">
    <property type="entry name" value="Aldolase class I"/>
    <property type="match status" value="1"/>
</dbReference>
<reference evidence="20 21" key="1">
    <citation type="submission" date="2014-04" db="EMBL/GenBank/DDBJ databases">
        <authorList>
            <consortium name="DOE Joint Genome Institute"/>
            <person name="Kuo A."/>
            <person name="Kohler A."/>
            <person name="Costa M.D."/>
            <person name="Nagy L.G."/>
            <person name="Floudas D."/>
            <person name="Copeland A."/>
            <person name="Barry K.W."/>
            <person name="Cichocki N."/>
            <person name="Veneault-Fourrey C."/>
            <person name="LaButti K."/>
            <person name="Lindquist E.A."/>
            <person name="Lipzen A."/>
            <person name="Lundell T."/>
            <person name="Morin E."/>
            <person name="Murat C."/>
            <person name="Sun H."/>
            <person name="Tunlid A."/>
            <person name="Henrissat B."/>
            <person name="Grigoriev I.V."/>
            <person name="Hibbett D.S."/>
            <person name="Martin F."/>
            <person name="Nordberg H.P."/>
            <person name="Cantor M.N."/>
            <person name="Hua S.X."/>
        </authorList>
    </citation>
    <scope>NUCLEOTIDE SEQUENCE [LARGE SCALE GENOMIC DNA]</scope>
    <source>
        <strain evidence="20 21">Marx 270</strain>
    </source>
</reference>
<gene>
    <name evidence="20" type="ORF">M404DRAFT_992578</name>
</gene>
<dbReference type="InterPro" id="IPR013785">
    <property type="entry name" value="Aldolase_TIM"/>
</dbReference>
<evidence type="ECO:0000256" key="3">
    <source>
        <dbReference type="ARBA" id="ARBA00022643"/>
    </source>
</evidence>
<comment type="catalytic activity">
    <reaction evidence="13">
        <text>5,6-dihydrouridine(16) in tRNA + NAD(+) = uridine(16) in tRNA + NADH + H(+)</text>
        <dbReference type="Rhea" id="RHEA:53380"/>
        <dbReference type="Rhea" id="RHEA-COMP:13543"/>
        <dbReference type="Rhea" id="RHEA-COMP:13544"/>
        <dbReference type="ChEBI" id="CHEBI:15378"/>
        <dbReference type="ChEBI" id="CHEBI:57540"/>
        <dbReference type="ChEBI" id="CHEBI:57945"/>
        <dbReference type="ChEBI" id="CHEBI:65315"/>
        <dbReference type="ChEBI" id="CHEBI:74443"/>
        <dbReference type="EC" id="1.3.1.88"/>
    </reaction>
    <physiologicalReaction direction="right-to-left" evidence="13">
        <dbReference type="Rhea" id="RHEA:53382"/>
    </physiologicalReaction>
</comment>
<evidence type="ECO:0000256" key="17">
    <source>
        <dbReference type="PIRSR" id="PIRSR006621-1"/>
    </source>
</evidence>
<keyword evidence="21" id="KW-1185">Reference proteome</keyword>
<dbReference type="STRING" id="870435.A0A0C3PYK6"/>
<keyword evidence="5 16" id="KW-0819">tRNA processing</keyword>
<dbReference type="EMBL" id="KN831945">
    <property type="protein sequence ID" value="KIO14304.1"/>
    <property type="molecule type" value="Genomic_DNA"/>
</dbReference>
<dbReference type="GO" id="GO:0050660">
    <property type="term" value="F:flavin adenine dinucleotide binding"/>
    <property type="evidence" value="ECO:0007669"/>
    <property type="project" value="InterPro"/>
</dbReference>
<dbReference type="GO" id="GO:0102263">
    <property type="term" value="F:tRNA-dihydrouridine17 synthase activity"/>
    <property type="evidence" value="ECO:0007669"/>
    <property type="project" value="RHEA"/>
</dbReference>
<evidence type="ECO:0000256" key="15">
    <source>
        <dbReference type="ARBA" id="ARBA00049467"/>
    </source>
</evidence>
<feature type="binding site" evidence="18">
    <location>
        <position position="185"/>
    </location>
    <ligand>
        <name>FMN</name>
        <dbReference type="ChEBI" id="CHEBI:58210"/>
    </ligand>
</feature>
<name>A0A0C3PYK6_PISTI</name>
<keyword evidence="4" id="KW-0507">mRNA processing</keyword>
<comment type="cofactor">
    <cofactor evidence="1 16 18">
        <name>FMN</name>
        <dbReference type="ChEBI" id="CHEBI:58210"/>
    </cofactor>
</comment>
<dbReference type="SUPFAM" id="SSF51395">
    <property type="entry name" value="FMN-linked oxidoreductases"/>
    <property type="match status" value="1"/>
</dbReference>
<organism evidence="20 21">
    <name type="scientific">Pisolithus tinctorius Marx 270</name>
    <dbReference type="NCBI Taxonomy" id="870435"/>
    <lineage>
        <taxon>Eukaryota</taxon>
        <taxon>Fungi</taxon>
        <taxon>Dikarya</taxon>
        <taxon>Basidiomycota</taxon>
        <taxon>Agaricomycotina</taxon>
        <taxon>Agaricomycetes</taxon>
        <taxon>Agaricomycetidae</taxon>
        <taxon>Boletales</taxon>
        <taxon>Sclerodermatineae</taxon>
        <taxon>Pisolithaceae</taxon>
        <taxon>Pisolithus</taxon>
    </lineage>
</organism>
<evidence type="ECO:0000256" key="7">
    <source>
        <dbReference type="ARBA" id="ARBA00023002"/>
    </source>
</evidence>
<reference evidence="21" key="2">
    <citation type="submission" date="2015-01" db="EMBL/GenBank/DDBJ databases">
        <title>Evolutionary Origins and Diversification of the Mycorrhizal Mutualists.</title>
        <authorList>
            <consortium name="DOE Joint Genome Institute"/>
            <consortium name="Mycorrhizal Genomics Consortium"/>
            <person name="Kohler A."/>
            <person name="Kuo A."/>
            <person name="Nagy L.G."/>
            <person name="Floudas D."/>
            <person name="Copeland A."/>
            <person name="Barry K.W."/>
            <person name="Cichocki N."/>
            <person name="Veneault-Fourrey C."/>
            <person name="LaButti K."/>
            <person name="Lindquist E.A."/>
            <person name="Lipzen A."/>
            <person name="Lundell T."/>
            <person name="Morin E."/>
            <person name="Murat C."/>
            <person name="Riley R."/>
            <person name="Ohm R."/>
            <person name="Sun H."/>
            <person name="Tunlid A."/>
            <person name="Henrissat B."/>
            <person name="Grigoriev I.V."/>
            <person name="Hibbett D.S."/>
            <person name="Martin F."/>
        </authorList>
    </citation>
    <scope>NUCLEOTIDE SEQUENCE [LARGE SCALE GENOMIC DNA]</scope>
    <source>
        <strain evidence="21">Marx 270</strain>
    </source>
</reference>
<evidence type="ECO:0000313" key="21">
    <source>
        <dbReference type="Proteomes" id="UP000054217"/>
    </source>
</evidence>
<dbReference type="InterPro" id="IPR035587">
    <property type="entry name" value="DUS-like_FMN-bd"/>
</dbReference>
<evidence type="ECO:0000256" key="6">
    <source>
        <dbReference type="ARBA" id="ARBA00022857"/>
    </source>
</evidence>
<comment type="similarity">
    <text evidence="9">Belongs to the Dus family. Dus1 subfamily.</text>
</comment>
<dbReference type="PROSITE" id="PS01136">
    <property type="entry name" value="UPF0034"/>
    <property type="match status" value="1"/>
</dbReference>
<comment type="catalytic activity">
    <reaction evidence="11">
        <text>5,6-dihydrouridine(16) in tRNA + NADP(+) = uridine(16) in tRNA + NADPH + H(+)</text>
        <dbReference type="Rhea" id="RHEA:53376"/>
        <dbReference type="Rhea" id="RHEA-COMP:13543"/>
        <dbReference type="Rhea" id="RHEA-COMP:13544"/>
        <dbReference type="ChEBI" id="CHEBI:15378"/>
        <dbReference type="ChEBI" id="CHEBI:57783"/>
        <dbReference type="ChEBI" id="CHEBI:58349"/>
        <dbReference type="ChEBI" id="CHEBI:65315"/>
        <dbReference type="ChEBI" id="CHEBI:74443"/>
        <dbReference type="EC" id="1.3.1.88"/>
    </reaction>
    <physiologicalReaction direction="right-to-left" evidence="11">
        <dbReference type="Rhea" id="RHEA:53378"/>
    </physiologicalReaction>
</comment>
<dbReference type="GO" id="GO:0106414">
    <property type="term" value="F:mRNA dihydrouridine synthase activity"/>
    <property type="evidence" value="ECO:0007669"/>
    <property type="project" value="RHEA"/>
</dbReference>